<name>A0A1R3GZ39_9ROSI</name>
<dbReference type="EMBL" id="AWUE01021132">
    <property type="protein sequence ID" value="OMO63327.1"/>
    <property type="molecule type" value="Genomic_DNA"/>
</dbReference>
<dbReference type="Gene3D" id="1.50.10.130">
    <property type="entry name" value="Terpene synthase, N-terminal domain"/>
    <property type="match status" value="1"/>
</dbReference>
<dbReference type="Pfam" id="PF01397">
    <property type="entry name" value="Terpene_synth"/>
    <property type="match status" value="1"/>
</dbReference>
<evidence type="ECO:0000313" key="3">
    <source>
        <dbReference type="Proteomes" id="UP000187203"/>
    </source>
</evidence>
<dbReference type="OrthoDB" id="1877784at2759"/>
<evidence type="ECO:0000313" key="2">
    <source>
        <dbReference type="EMBL" id="OMO63327.1"/>
    </source>
</evidence>
<dbReference type="AlphaFoldDB" id="A0A1R3GZ39"/>
<feature type="non-terminal residue" evidence="2">
    <location>
        <position position="1"/>
    </location>
</feature>
<keyword evidence="3" id="KW-1185">Reference proteome</keyword>
<proteinExistence type="predicted"/>
<accession>A0A1R3GZ39</accession>
<dbReference type="SUPFAM" id="SSF48239">
    <property type="entry name" value="Terpenoid cyclases/Protein prenyltransferases"/>
    <property type="match status" value="1"/>
</dbReference>
<feature type="domain" description="Terpene synthase N-terminal" evidence="1">
    <location>
        <begin position="3"/>
        <end position="49"/>
    </location>
</feature>
<dbReference type="InterPro" id="IPR001906">
    <property type="entry name" value="Terpene_synth_N"/>
</dbReference>
<reference evidence="3" key="1">
    <citation type="submission" date="2013-09" db="EMBL/GenBank/DDBJ databases">
        <title>Corchorus olitorius genome sequencing.</title>
        <authorList>
            <person name="Alam M."/>
            <person name="Haque M.S."/>
            <person name="Islam M.S."/>
            <person name="Emdad E.M."/>
            <person name="Islam M.M."/>
            <person name="Ahmed B."/>
            <person name="Halim A."/>
            <person name="Hossen Q.M.M."/>
            <person name="Hossain M.Z."/>
            <person name="Ahmed R."/>
            <person name="Khan M.M."/>
            <person name="Islam R."/>
            <person name="Rashid M.M."/>
            <person name="Khan S.A."/>
            <person name="Rahman M.S."/>
            <person name="Alam M."/>
            <person name="Yahiya A.S."/>
            <person name="Khan M.S."/>
            <person name="Azam M.S."/>
            <person name="Haque T."/>
            <person name="Lashkar M.Z.H."/>
            <person name="Akhand A.I."/>
            <person name="Morshed G."/>
            <person name="Roy S."/>
            <person name="Uddin K.S."/>
            <person name="Rabeya T."/>
            <person name="Hossain A.S."/>
            <person name="Chowdhury A."/>
            <person name="Snigdha A.R."/>
            <person name="Mortoza M.S."/>
            <person name="Matin S.A."/>
            <person name="Hoque S.M.E."/>
            <person name="Islam M.K."/>
            <person name="Roy D.K."/>
            <person name="Haider R."/>
            <person name="Moosa M.M."/>
            <person name="Elias S.M."/>
            <person name="Hasan A.M."/>
            <person name="Jahan S."/>
            <person name="Shafiuddin M."/>
            <person name="Mahmood N."/>
            <person name="Shommy N.S."/>
        </authorList>
    </citation>
    <scope>NUCLEOTIDE SEQUENCE [LARGE SCALE GENOMIC DNA]</scope>
    <source>
        <strain evidence="3">cv. O-4</strain>
    </source>
</reference>
<dbReference type="GO" id="GO:0010333">
    <property type="term" value="F:terpene synthase activity"/>
    <property type="evidence" value="ECO:0007669"/>
    <property type="project" value="InterPro"/>
</dbReference>
<feature type="non-terminal residue" evidence="2">
    <location>
        <position position="50"/>
    </location>
</feature>
<dbReference type="InterPro" id="IPR008930">
    <property type="entry name" value="Terpenoid_cyclase/PrenylTrfase"/>
</dbReference>
<dbReference type="InterPro" id="IPR036965">
    <property type="entry name" value="Terpene_synth_N_sf"/>
</dbReference>
<sequence>PRDQLDLINTIQRLGLAHHFEDEIKHVLAQLVHPNIFFRLLRQNGFFIST</sequence>
<organism evidence="2 3">
    <name type="scientific">Corchorus olitorius</name>
    <dbReference type="NCBI Taxonomy" id="93759"/>
    <lineage>
        <taxon>Eukaryota</taxon>
        <taxon>Viridiplantae</taxon>
        <taxon>Streptophyta</taxon>
        <taxon>Embryophyta</taxon>
        <taxon>Tracheophyta</taxon>
        <taxon>Spermatophyta</taxon>
        <taxon>Magnoliopsida</taxon>
        <taxon>eudicotyledons</taxon>
        <taxon>Gunneridae</taxon>
        <taxon>Pentapetalae</taxon>
        <taxon>rosids</taxon>
        <taxon>malvids</taxon>
        <taxon>Malvales</taxon>
        <taxon>Malvaceae</taxon>
        <taxon>Grewioideae</taxon>
        <taxon>Apeibeae</taxon>
        <taxon>Corchorus</taxon>
    </lineage>
</organism>
<dbReference type="Proteomes" id="UP000187203">
    <property type="component" value="Unassembled WGS sequence"/>
</dbReference>
<protein>
    <recommendedName>
        <fullName evidence="1">Terpene synthase N-terminal domain-containing protein</fullName>
    </recommendedName>
</protein>
<dbReference type="STRING" id="93759.A0A1R3GZ39"/>
<evidence type="ECO:0000259" key="1">
    <source>
        <dbReference type="Pfam" id="PF01397"/>
    </source>
</evidence>
<comment type="caution">
    <text evidence="2">The sequence shown here is derived from an EMBL/GenBank/DDBJ whole genome shotgun (WGS) entry which is preliminary data.</text>
</comment>
<gene>
    <name evidence="2" type="ORF">COLO4_32554</name>
</gene>